<dbReference type="RefSeq" id="WP_215759016.1">
    <property type="nucleotide sequence ID" value="NZ_JAHKBE010000005.1"/>
</dbReference>
<dbReference type="Proteomes" id="UP001487296">
    <property type="component" value="Unassembled WGS sequence"/>
</dbReference>
<sequence>MTNDNIRNLLERFMEGETSLEEEQRIARWFNDHPQVDADLENYRLMFAYFDEGMPRKTANKNRHAKWYVALAAAASLALIIGMVWPSAEPGNPWLADNQQPTIVDTLAMPANTKAKPTAKRKKADTLRIKEETEKNVKRYHRHYFSPAPPKVLLAEAKPSDLASPISWPKVQPAQVHIAKETPTTVDIGLESLSDIDDHLVAEALKQLKRSQEELFEEALDSLNTQMQLAGLTESDEETEEIY</sequence>
<keyword evidence="1" id="KW-0812">Transmembrane</keyword>
<accession>A0ABV1FNM6</accession>
<dbReference type="EMBL" id="JBBNFP010000006">
    <property type="protein sequence ID" value="MEQ2486001.1"/>
    <property type="molecule type" value="Genomic_DNA"/>
</dbReference>
<evidence type="ECO:0000256" key="1">
    <source>
        <dbReference type="SAM" id="Phobius"/>
    </source>
</evidence>
<proteinExistence type="predicted"/>
<evidence type="ECO:0008006" key="4">
    <source>
        <dbReference type="Google" id="ProtNLM"/>
    </source>
</evidence>
<keyword evidence="1" id="KW-1133">Transmembrane helix</keyword>
<feature type="transmembrane region" description="Helical" evidence="1">
    <location>
        <begin position="67"/>
        <end position="85"/>
    </location>
</feature>
<name>A0ABV1FNM6_9BACT</name>
<keyword evidence="3" id="KW-1185">Reference proteome</keyword>
<comment type="caution">
    <text evidence="2">The sequence shown here is derived from an EMBL/GenBank/DDBJ whole genome shotgun (WGS) entry which is preliminary data.</text>
</comment>
<gene>
    <name evidence="2" type="ORF">AAAT34_02900</name>
</gene>
<organism evidence="2 3">
    <name type="scientific">Hallella faecis</name>
    <dbReference type="NCBI Taxonomy" id="2841596"/>
    <lineage>
        <taxon>Bacteria</taxon>
        <taxon>Pseudomonadati</taxon>
        <taxon>Bacteroidota</taxon>
        <taxon>Bacteroidia</taxon>
        <taxon>Bacteroidales</taxon>
        <taxon>Prevotellaceae</taxon>
        <taxon>Hallella</taxon>
    </lineage>
</organism>
<protein>
    <recommendedName>
        <fullName evidence="4">Anti sigma-E protein RseA N-terminal domain-containing protein</fullName>
    </recommendedName>
</protein>
<reference evidence="2 3" key="1">
    <citation type="submission" date="2024-04" db="EMBL/GenBank/DDBJ databases">
        <title>Human intestinal bacterial collection.</title>
        <authorList>
            <person name="Pauvert C."/>
            <person name="Hitch T.C.A."/>
            <person name="Clavel T."/>
        </authorList>
    </citation>
    <scope>NUCLEOTIDE SEQUENCE [LARGE SCALE GENOMIC DNA]</scope>
    <source>
        <strain evidence="2 3">CLA-AA-H145</strain>
    </source>
</reference>
<keyword evidence="1" id="KW-0472">Membrane</keyword>
<evidence type="ECO:0000313" key="2">
    <source>
        <dbReference type="EMBL" id="MEQ2486001.1"/>
    </source>
</evidence>
<evidence type="ECO:0000313" key="3">
    <source>
        <dbReference type="Proteomes" id="UP001487296"/>
    </source>
</evidence>